<accession>A0A2P5CWY0</accession>
<keyword evidence="2" id="KW-1185">Reference proteome</keyword>
<evidence type="ECO:0000313" key="1">
    <source>
        <dbReference type="EMBL" id="PON65521.1"/>
    </source>
</evidence>
<reference evidence="2" key="1">
    <citation type="submission" date="2016-06" db="EMBL/GenBank/DDBJ databases">
        <title>Parallel loss of symbiosis genes in relatives of nitrogen-fixing non-legume Parasponia.</title>
        <authorList>
            <person name="Van Velzen R."/>
            <person name="Holmer R."/>
            <person name="Bu F."/>
            <person name="Rutten L."/>
            <person name="Van Zeijl A."/>
            <person name="Liu W."/>
            <person name="Santuari L."/>
            <person name="Cao Q."/>
            <person name="Sharma T."/>
            <person name="Shen D."/>
            <person name="Roswanjaya Y."/>
            <person name="Wardhani T."/>
            <person name="Kalhor M.S."/>
            <person name="Jansen J."/>
            <person name="Van den Hoogen J."/>
            <person name="Gungor B."/>
            <person name="Hartog M."/>
            <person name="Hontelez J."/>
            <person name="Verver J."/>
            <person name="Yang W.-C."/>
            <person name="Schijlen E."/>
            <person name="Repin R."/>
            <person name="Schilthuizen M."/>
            <person name="Schranz E."/>
            <person name="Heidstra R."/>
            <person name="Miyata K."/>
            <person name="Fedorova E."/>
            <person name="Kohlen W."/>
            <person name="Bisseling T."/>
            <person name="Smit S."/>
            <person name="Geurts R."/>
        </authorList>
    </citation>
    <scope>NUCLEOTIDE SEQUENCE [LARGE SCALE GENOMIC DNA]</scope>
    <source>
        <strain evidence="2">cv. RG33-2</strain>
    </source>
</reference>
<organism evidence="1 2">
    <name type="scientific">Trema orientale</name>
    <name type="common">Charcoal tree</name>
    <name type="synonym">Celtis orientalis</name>
    <dbReference type="NCBI Taxonomy" id="63057"/>
    <lineage>
        <taxon>Eukaryota</taxon>
        <taxon>Viridiplantae</taxon>
        <taxon>Streptophyta</taxon>
        <taxon>Embryophyta</taxon>
        <taxon>Tracheophyta</taxon>
        <taxon>Spermatophyta</taxon>
        <taxon>Magnoliopsida</taxon>
        <taxon>eudicotyledons</taxon>
        <taxon>Gunneridae</taxon>
        <taxon>Pentapetalae</taxon>
        <taxon>rosids</taxon>
        <taxon>fabids</taxon>
        <taxon>Rosales</taxon>
        <taxon>Cannabaceae</taxon>
        <taxon>Trema</taxon>
    </lineage>
</organism>
<protein>
    <submittedName>
        <fullName evidence="1">Uncharacterized protein</fullName>
    </submittedName>
</protein>
<dbReference type="EMBL" id="JXTC01000319">
    <property type="protein sequence ID" value="PON65521.1"/>
    <property type="molecule type" value="Genomic_DNA"/>
</dbReference>
<dbReference type="AlphaFoldDB" id="A0A2P5CWY0"/>
<dbReference type="InParanoid" id="A0A2P5CWY0"/>
<name>A0A2P5CWY0_TREOI</name>
<evidence type="ECO:0000313" key="2">
    <source>
        <dbReference type="Proteomes" id="UP000237000"/>
    </source>
</evidence>
<gene>
    <name evidence="1" type="ORF">TorRG33x02_270530</name>
</gene>
<feature type="non-terminal residue" evidence="1">
    <location>
        <position position="1"/>
    </location>
</feature>
<proteinExistence type="predicted"/>
<sequence length="59" mass="6734">WKVKSVWISYPSAQPAVARQRESIRLAKERFSQLVTFYPILAPSTPPPCLCLPQKRPVP</sequence>
<comment type="caution">
    <text evidence="1">The sequence shown here is derived from an EMBL/GenBank/DDBJ whole genome shotgun (WGS) entry which is preliminary data.</text>
</comment>
<dbReference type="Proteomes" id="UP000237000">
    <property type="component" value="Unassembled WGS sequence"/>
</dbReference>